<dbReference type="EMBL" id="GBRH01166504">
    <property type="protein sequence ID" value="JAE31392.1"/>
    <property type="molecule type" value="Transcribed_RNA"/>
</dbReference>
<evidence type="ECO:0000313" key="1">
    <source>
        <dbReference type="EMBL" id="JAE31392.1"/>
    </source>
</evidence>
<organism evidence="1">
    <name type="scientific">Arundo donax</name>
    <name type="common">Giant reed</name>
    <name type="synonym">Donax arundinaceus</name>
    <dbReference type="NCBI Taxonomy" id="35708"/>
    <lineage>
        <taxon>Eukaryota</taxon>
        <taxon>Viridiplantae</taxon>
        <taxon>Streptophyta</taxon>
        <taxon>Embryophyta</taxon>
        <taxon>Tracheophyta</taxon>
        <taxon>Spermatophyta</taxon>
        <taxon>Magnoliopsida</taxon>
        <taxon>Liliopsida</taxon>
        <taxon>Poales</taxon>
        <taxon>Poaceae</taxon>
        <taxon>PACMAD clade</taxon>
        <taxon>Arundinoideae</taxon>
        <taxon>Arundineae</taxon>
        <taxon>Arundo</taxon>
    </lineage>
</organism>
<dbReference type="AlphaFoldDB" id="A0A0A9H3Q2"/>
<reference evidence="1" key="2">
    <citation type="journal article" date="2015" name="Data Brief">
        <title>Shoot transcriptome of the giant reed, Arundo donax.</title>
        <authorList>
            <person name="Barrero R.A."/>
            <person name="Guerrero F.D."/>
            <person name="Moolhuijzen P."/>
            <person name="Goolsby J.A."/>
            <person name="Tidwell J."/>
            <person name="Bellgard S.E."/>
            <person name="Bellgard M.I."/>
        </authorList>
    </citation>
    <scope>NUCLEOTIDE SEQUENCE</scope>
    <source>
        <tissue evidence="1">Shoot tissue taken approximately 20 cm above the soil surface</tissue>
    </source>
</reference>
<protein>
    <submittedName>
        <fullName evidence="1">Uncharacterized protein</fullName>
    </submittedName>
</protein>
<proteinExistence type="predicted"/>
<name>A0A0A9H3Q2_ARUDO</name>
<reference evidence="1" key="1">
    <citation type="submission" date="2014-09" db="EMBL/GenBank/DDBJ databases">
        <authorList>
            <person name="Magalhaes I.L.F."/>
            <person name="Oliveira U."/>
            <person name="Santos F.R."/>
            <person name="Vidigal T.H.D.A."/>
            <person name="Brescovit A.D."/>
            <person name="Santos A.J."/>
        </authorList>
    </citation>
    <scope>NUCLEOTIDE SEQUENCE</scope>
    <source>
        <tissue evidence="1">Shoot tissue taken approximately 20 cm above the soil surface</tissue>
    </source>
</reference>
<accession>A0A0A9H3Q2</accession>
<sequence length="42" mass="4987">MSGNLLRPVLRAVTQQLQVHNCRDYNKSFFLTTRLQHDRNSK</sequence>